<feature type="compositionally biased region" description="Pro residues" evidence="8">
    <location>
        <begin position="380"/>
        <end position="397"/>
    </location>
</feature>
<feature type="region of interest" description="Disordered" evidence="8">
    <location>
        <begin position="140"/>
        <end position="205"/>
    </location>
</feature>
<dbReference type="GO" id="GO:0005886">
    <property type="term" value="C:plasma membrane"/>
    <property type="evidence" value="ECO:0007669"/>
    <property type="project" value="UniProtKB-SubCell"/>
</dbReference>
<evidence type="ECO:0000256" key="5">
    <source>
        <dbReference type="ARBA" id="ARBA00023136"/>
    </source>
</evidence>
<protein>
    <recommendedName>
        <fullName evidence="9">X8 domain-containing protein</fullName>
    </recommendedName>
</protein>
<dbReference type="Proteomes" id="UP000287651">
    <property type="component" value="Unassembled WGS sequence"/>
</dbReference>
<proteinExistence type="predicted"/>
<organism evidence="10 11">
    <name type="scientific">Ensete ventricosum</name>
    <name type="common">Abyssinian banana</name>
    <name type="synonym">Musa ensete</name>
    <dbReference type="NCBI Taxonomy" id="4639"/>
    <lineage>
        <taxon>Eukaryota</taxon>
        <taxon>Viridiplantae</taxon>
        <taxon>Streptophyta</taxon>
        <taxon>Embryophyta</taxon>
        <taxon>Tracheophyta</taxon>
        <taxon>Spermatophyta</taxon>
        <taxon>Magnoliopsida</taxon>
        <taxon>Liliopsida</taxon>
        <taxon>Zingiberales</taxon>
        <taxon>Musaceae</taxon>
        <taxon>Ensete</taxon>
    </lineage>
</organism>
<dbReference type="PANTHER" id="PTHR31044">
    <property type="entry name" value="BETA-1,3 GLUCANASE"/>
    <property type="match status" value="1"/>
</dbReference>
<keyword evidence="2" id="KW-1003">Cell membrane</keyword>
<feature type="region of interest" description="Disordered" evidence="8">
    <location>
        <begin position="380"/>
        <end position="457"/>
    </location>
</feature>
<dbReference type="GO" id="GO:0009506">
    <property type="term" value="C:plasmodesma"/>
    <property type="evidence" value="ECO:0007669"/>
    <property type="project" value="UniProtKB-ARBA"/>
</dbReference>
<sequence length="625" mass="66985">MRPIPMGSLQPLMIVFTRAWPPLDAVAAYVRLLAVRPPLAHCHQRVVAACTIGSTLGIGHLLPPPSYSLASHIGPRGSHCVDDDTRGSVLPRIDAVFDRYDAKLVFGPEGMRNKKPSQQLLTMPEVSLCGDADETKTVLDASSIGNHGNRDGFSFPEPGERDDPTAGYGEPGTGTTTRSSCRMSSGASSGCPAPPSTSSARSSALPCQIPDPGSCLNEASPETCERQSRKLRARRQRDWMELHDALVCLLLINLLFAPATLIVRCGEYIAVPFSPLLDCLLSVNDNSMVFDLMLWKAEGRSLRQSKDLHLHDAHAVKHQRNPQMKALKRLDTHYASSDPFYYVGSPLSLPPYDDAMGPSSSPQDYPPFCVYPPYTPLPPSTTPSTPIPIIQPPPPTPETTNPPVLTPNPPVYIPGTPEVVPSPPGTVPNPPEAVPSPPGVLPSPPTNVPSPPEYEPSPPTYIPSPIGFVPNPPPPLGGVPNPPVYVPSPPEYAPGPPIFLPPVVYPPPITPPSPAQGSRNLWCVAKPTVPDPIIQEAMNYACGSGADCDSIQPKGSCYQPDTLIAHASFAFNSYWQRTKVAGGTCDFGGTAMLVTKDPSKSSLLMHPFAISSCMLLKRCWIILIG</sequence>
<feature type="domain" description="X8" evidence="9">
    <location>
        <begin position="521"/>
        <end position="615"/>
    </location>
</feature>
<gene>
    <name evidence="10" type="ORF">B296_00006158</name>
</gene>
<dbReference type="PANTHER" id="PTHR31044:SF73">
    <property type="entry name" value="OS09G0560850 PROTEIN"/>
    <property type="match status" value="1"/>
</dbReference>
<reference evidence="10 11" key="1">
    <citation type="journal article" date="2014" name="Agronomy (Basel)">
        <title>A Draft Genome Sequence for Ensete ventricosum, the Drought-Tolerant Tree Against Hunger.</title>
        <authorList>
            <person name="Harrison J."/>
            <person name="Moore K.A."/>
            <person name="Paszkiewicz K."/>
            <person name="Jones T."/>
            <person name="Grant M."/>
            <person name="Ambacheew D."/>
            <person name="Muzemil S."/>
            <person name="Studholme D.J."/>
        </authorList>
    </citation>
    <scope>NUCLEOTIDE SEQUENCE [LARGE SCALE GENOMIC DNA]</scope>
</reference>
<dbReference type="Pfam" id="PF07983">
    <property type="entry name" value="X8"/>
    <property type="match status" value="1"/>
</dbReference>
<evidence type="ECO:0000256" key="2">
    <source>
        <dbReference type="ARBA" id="ARBA00022475"/>
    </source>
</evidence>
<feature type="compositionally biased region" description="Low complexity" evidence="8">
    <location>
        <begin position="178"/>
        <end position="204"/>
    </location>
</feature>
<name>A0A426ZSR9_ENSVE</name>
<dbReference type="AlphaFoldDB" id="A0A426ZSR9"/>
<keyword evidence="4" id="KW-0732">Signal</keyword>
<keyword evidence="7" id="KW-0325">Glycoprotein</keyword>
<keyword evidence="3" id="KW-0449">Lipoprotein</keyword>
<comment type="caution">
    <text evidence="10">The sequence shown here is derived from an EMBL/GenBank/DDBJ whole genome shotgun (WGS) entry which is preliminary data.</text>
</comment>
<dbReference type="SMART" id="SM00768">
    <property type="entry name" value="X8"/>
    <property type="match status" value="1"/>
</dbReference>
<keyword evidence="6" id="KW-1015">Disulfide bond</keyword>
<evidence type="ECO:0000313" key="11">
    <source>
        <dbReference type="Proteomes" id="UP000287651"/>
    </source>
</evidence>
<feature type="compositionally biased region" description="Pro residues" evidence="8">
    <location>
        <begin position="420"/>
        <end position="457"/>
    </location>
</feature>
<dbReference type="EMBL" id="AMZH03005225">
    <property type="protein sequence ID" value="RRT66961.1"/>
    <property type="molecule type" value="Genomic_DNA"/>
</dbReference>
<evidence type="ECO:0000256" key="7">
    <source>
        <dbReference type="ARBA" id="ARBA00023180"/>
    </source>
</evidence>
<dbReference type="InterPro" id="IPR044788">
    <property type="entry name" value="X8_dom_prot"/>
</dbReference>
<evidence type="ECO:0000259" key="9">
    <source>
        <dbReference type="SMART" id="SM00768"/>
    </source>
</evidence>
<dbReference type="GO" id="GO:0098552">
    <property type="term" value="C:side of membrane"/>
    <property type="evidence" value="ECO:0007669"/>
    <property type="project" value="UniProtKB-KW"/>
</dbReference>
<keyword evidence="5" id="KW-0472">Membrane</keyword>
<evidence type="ECO:0000313" key="10">
    <source>
        <dbReference type="EMBL" id="RRT66961.1"/>
    </source>
</evidence>
<accession>A0A426ZSR9</accession>
<evidence type="ECO:0000256" key="4">
    <source>
        <dbReference type="ARBA" id="ARBA00022729"/>
    </source>
</evidence>
<comment type="subcellular location">
    <subcellularLocation>
        <location evidence="1">Cell membrane</location>
        <topology evidence="1">Lipid-anchor</topology>
        <topology evidence="1">GPI-anchor</topology>
    </subcellularLocation>
</comment>
<dbReference type="InterPro" id="IPR012946">
    <property type="entry name" value="X8"/>
</dbReference>
<evidence type="ECO:0000256" key="1">
    <source>
        <dbReference type="ARBA" id="ARBA00004609"/>
    </source>
</evidence>
<dbReference type="FunFam" id="1.20.58.1040:FF:000001">
    <property type="entry name" value="Glucan endo-1,3-beta-glucosidase 4"/>
    <property type="match status" value="1"/>
</dbReference>
<evidence type="ECO:0000256" key="8">
    <source>
        <dbReference type="SAM" id="MobiDB-lite"/>
    </source>
</evidence>
<evidence type="ECO:0000256" key="3">
    <source>
        <dbReference type="ARBA" id="ARBA00022622"/>
    </source>
</evidence>
<dbReference type="Gene3D" id="1.20.58.1040">
    <property type="match status" value="1"/>
</dbReference>
<dbReference type="PRINTS" id="PR01217">
    <property type="entry name" value="PRICHEXTENSN"/>
</dbReference>
<keyword evidence="3" id="KW-0336">GPI-anchor</keyword>
<evidence type="ECO:0000256" key="6">
    <source>
        <dbReference type="ARBA" id="ARBA00023157"/>
    </source>
</evidence>